<dbReference type="STRING" id="33978.A6M13_04515"/>
<dbReference type="Proteomes" id="UP000093199">
    <property type="component" value="Unassembled WGS sequence"/>
</dbReference>
<feature type="signal peptide" evidence="2">
    <location>
        <begin position="1"/>
        <end position="24"/>
    </location>
</feature>
<feature type="domain" description="SLH" evidence="3">
    <location>
        <begin position="32"/>
        <end position="95"/>
    </location>
</feature>
<dbReference type="InterPro" id="IPR001119">
    <property type="entry name" value="SLH_dom"/>
</dbReference>
<name>A0A1C0Y7Z7_9BACL</name>
<keyword evidence="1 2" id="KW-0732">Signal</keyword>
<dbReference type="OrthoDB" id="2353502at2"/>
<reference evidence="4 5" key="1">
    <citation type="submission" date="2016-07" db="EMBL/GenBank/DDBJ databases">
        <title>Caryophanon tenue genome sequencing.</title>
        <authorList>
            <person name="Verma A."/>
            <person name="Pal Y."/>
            <person name="Krishnamurthi S."/>
        </authorList>
    </citation>
    <scope>NUCLEOTIDE SEQUENCE [LARGE SCALE GENOMIC DNA]</scope>
    <source>
        <strain evidence="4 5">DSM 14152</strain>
    </source>
</reference>
<sequence length="978" mass="102172">MANQPKKYQKFVATAATATLVATAVVPAASADAKFSDIVKYDQAVQDEVAFLADLGVITGFEDGTFKPSQNITRGQAVKMLGRFLVENGYAEVPANWETEQAFSDVALDRTDRDLVKYAAVVKEAGVFQGSEGNVLNPAGFTTRENMALILDRLVESVTGKSAVEIAAAAGLTGNVSDLANAKEEAREAISALNALGVSNANEFKPKANTQRVHFASFLARMIELAEEVVTKVESVTVIDANTIEVTFKTGEETETVQFTLEEALTLGENEVTFTHNGVEYTVTVNYTNEAPTEGTVAAVTAINASEIKVDFSKAVDADALEKAFEDAGNAAAFKLIDIDVNAAKDVAIADIQVSEDGKSAIILLAAPLKDGDKYAAQTNDQILATDGTKFEEYASATATFNAEAAPKFVAAEVTTNGSLLVTFDRPVQAGKLAGLKIDGVQIADANLVALGTNEAGDYTYEVAQNLANTFKTTGTHEVVAYYVTSTGGTTAPVLFGSYTVTVDVVTPAVTAITAKGANTFFLSTNTAVDLSKAALTVKKGNITFAVEKNAAGTQVFDNAVTVAENLTIVSANAGVDEKGKPGIWVVVSDAPKDANGLYQGQETSATIGVELTNYTAAGLIGTKYEGSVTLAKDDNKPKVKSTDLNKDTGVATIDFGKELEGAAADFVLRDKDGVIVTGKATTVSGSTITIAGLDKDKAPYSVELAKDQFNYKVQNTTGTALEDYTATAAKNDALTVSVGVAESVDPVAPYYAYTLNTVAAPGTITINYGTDMGTSALDAANYTLDGKALPAGTKVDFVNDKKTVRITLPAESYATTAEQLLIINTNVSTALGSNVVDNLVNKGAVNGLVQVTDNITPKLQSGLYQVTTQTVDATTETNKIELTFSENVTTNGTTDDLSVVVNGATIAVTGVAQGEKANQLVVTLGQNINVSQTATVTVKPESNTVTTDIKDAAGNKAQANTVATVTNYEYVSGTVTP</sequence>
<accession>A0A1C0Y7Z7</accession>
<organism evidence="4 5">
    <name type="scientific">Caryophanon tenue</name>
    <dbReference type="NCBI Taxonomy" id="33978"/>
    <lineage>
        <taxon>Bacteria</taxon>
        <taxon>Bacillati</taxon>
        <taxon>Bacillota</taxon>
        <taxon>Bacilli</taxon>
        <taxon>Bacillales</taxon>
        <taxon>Caryophanaceae</taxon>
        <taxon>Caryophanon</taxon>
    </lineage>
</organism>
<evidence type="ECO:0000313" key="5">
    <source>
        <dbReference type="Proteomes" id="UP000093199"/>
    </source>
</evidence>
<gene>
    <name evidence="4" type="ORF">A6M13_04515</name>
</gene>
<evidence type="ECO:0000256" key="1">
    <source>
        <dbReference type="ARBA" id="ARBA00022729"/>
    </source>
</evidence>
<dbReference type="Gene3D" id="2.60.40.1220">
    <property type="match status" value="1"/>
</dbReference>
<dbReference type="InterPro" id="IPR014755">
    <property type="entry name" value="Cu-Rt/internalin_Ig-like"/>
</dbReference>
<dbReference type="EMBL" id="MASJ01000038">
    <property type="protein sequence ID" value="OCS83292.1"/>
    <property type="molecule type" value="Genomic_DNA"/>
</dbReference>
<keyword evidence="5" id="KW-1185">Reference proteome</keyword>
<evidence type="ECO:0000313" key="4">
    <source>
        <dbReference type="EMBL" id="OCS83292.1"/>
    </source>
</evidence>
<feature type="domain" description="SLH" evidence="3">
    <location>
        <begin position="173"/>
        <end position="233"/>
    </location>
</feature>
<proteinExistence type="predicted"/>
<evidence type="ECO:0000256" key="2">
    <source>
        <dbReference type="SAM" id="SignalP"/>
    </source>
</evidence>
<dbReference type="RefSeq" id="WP_066546887.1">
    <property type="nucleotide sequence ID" value="NZ_MASJ01000038.1"/>
</dbReference>
<dbReference type="Pfam" id="PF00395">
    <property type="entry name" value="SLH"/>
    <property type="match status" value="1"/>
</dbReference>
<dbReference type="PROSITE" id="PS51272">
    <property type="entry name" value="SLH"/>
    <property type="match status" value="2"/>
</dbReference>
<protein>
    <recommendedName>
        <fullName evidence="3">SLH domain-containing protein</fullName>
    </recommendedName>
</protein>
<dbReference type="AlphaFoldDB" id="A0A1C0Y7Z7"/>
<comment type="caution">
    <text evidence="4">The sequence shown here is derived from an EMBL/GenBank/DDBJ whole genome shotgun (WGS) entry which is preliminary data.</text>
</comment>
<evidence type="ECO:0000259" key="3">
    <source>
        <dbReference type="PROSITE" id="PS51272"/>
    </source>
</evidence>
<feature type="chain" id="PRO_5039242688" description="SLH domain-containing protein" evidence="2">
    <location>
        <begin position="25"/>
        <end position="978"/>
    </location>
</feature>